<evidence type="ECO:0000256" key="1">
    <source>
        <dbReference type="SAM" id="MobiDB-lite"/>
    </source>
</evidence>
<feature type="region of interest" description="Disordered" evidence="1">
    <location>
        <begin position="1"/>
        <end position="25"/>
    </location>
</feature>
<dbReference type="OrthoDB" id="7437075at2"/>
<comment type="caution">
    <text evidence="2">The sequence shown here is derived from an EMBL/GenBank/DDBJ whole genome shotgun (WGS) entry which is preliminary data.</text>
</comment>
<protein>
    <submittedName>
        <fullName evidence="2">Uncharacterized protein</fullName>
    </submittedName>
</protein>
<dbReference type="EMBL" id="BKAG01000014">
    <property type="protein sequence ID" value="GEP43098.1"/>
    <property type="molecule type" value="Genomic_DNA"/>
</dbReference>
<sequence length="1094" mass="123658">MSQTGFSPREFLKKRKPEKFSDSVSQNAPILDRSLLEYHLETLTSRSQENDFESFSRRLAEQEICPNLLPHTGPSGGGDSKVDAETYPVADSLTLKWFVGTGRAAAQERWAFAFSAKKDWRPKVYSDVAKVVATNRGYKKVFFVTNQFVPDRVRAEVEDALRTTHNIDVRLLDRTWILDRVFDNKRELLAITELKIRTELRVQRRIGPLDIQKENELKGVEEQIEQSVGQLKMTPALVDDCLRAVELARELELPRTDIEGRLVRLKRVANECGTGHQQFKAEYAWAWTAFWWFEDYATFLTHYAEVEKHSRGTTNVYEAELHFNLWCNLQMSARCGKLAVSEDDLATYTRNLTDLLCRLAQEDEKPSSALQAETLILLMNSTLAARDLEDGWFQKATDVIDRSAGLVGFPFEPLVQILTELGKLVGDHPAYDALHDKLIEMVASRKGNAVAAGLLVQRAAQALDEGQPYRAIQSSGKALMRLYMHETRRELIEALYICGNAYAEVGLTWAARGTVLTAASLAVNEFWTYDEVTSGQAMCFSRLQWLELRLGRLPCCLIWHQTTHAIESALQQKGANRPEALERLMWFDGCLAILLLKADLWQLNKLSRLPDVLNALELPICGASLRFALGHECSLPKELEIPDNEIADFFRKLRNQPAAEEMPDLPLLGNQQKVTWESRILGCRITVNAENRSPCVELAESLLAALEAFLATGIEHRLFSMEPRLVINIRRSDFTAFPFRFEYLQSRTPPTVDVITGEFHPHKLARPLQHELQVKIKEFLVGVIVRFFLVEFSEERMKRLIGDEQALDRAVSFTSSFVSLGNVLGYSPKTTLDSWLEDGHTEYPLKRHEAWNSAEPELPAATKPSEVPQPSQKQGEFWQTNTAHTEMETVSLIRMALWNKANWGGVAYSWDETRKSPPYLALAFGDSTAGREIFSHWRKEVGKIDKQKRLRLAIIKGIDKSNPHAYRVMVSANPKAGPSSSGVPKLLFMASRSCTMKPLSDGNLRTFAEHYKALGYFAFMPAQSHGTASPPELFSDGAILLSEIHIRDAWEIGPHDIEASALNEEDDPIVPEGINDPPVLQSLKRLRELLAGQK</sequence>
<proteinExistence type="predicted"/>
<evidence type="ECO:0000313" key="2">
    <source>
        <dbReference type="EMBL" id="GEP43098.1"/>
    </source>
</evidence>
<organism evidence="2 3">
    <name type="scientific">Brevifollis gellanilyticus</name>
    <dbReference type="NCBI Taxonomy" id="748831"/>
    <lineage>
        <taxon>Bacteria</taxon>
        <taxon>Pseudomonadati</taxon>
        <taxon>Verrucomicrobiota</taxon>
        <taxon>Verrucomicrobiia</taxon>
        <taxon>Verrucomicrobiales</taxon>
        <taxon>Verrucomicrobiaceae</taxon>
    </lineage>
</organism>
<accession>A0A512M8M8</accession>
<dbReference type="RefSeq" id="WP_146850678.1">
    <property type="nucleotide sequence ID" value="NZ_BKAG01000014.1"/>
</dbReference>
<keyword evidence="3" id="KW-1185">Reference proteome</keyword>
<gene>
    <name evidence="2" type="ORF">BGE01nite_23890</name>
</gene>
<evidence type="ECO:0000313" key="3">
    <source>
        <dbReference type="Proteomes" id="UP000321577"/>
    </source>
</evidence>
<dbReference type="AlphaFoldDB" id="A0A512M8M8"/>
<name>A0A512M8M8_9BACT</name>
<dbReference type="Proteomes" id="UP000321577">
    <property type="component" value="Unassembled WGS sequence"/>
</dbReference>
<reference evidence="2 3" key="1">
    <citation type="submission" date="2019-07" db="EMBL/GenBank/DDBJ databases">
        <title>Whole genome shotgun sequence of Brevifollis gellanilyticus NBRC 108608.</title>
        <authorList>
            <person name="Hosoyama A."/>
            <person name="Uohara A."/>
            <person name="Ohji S."/>
            <person name="Ichikawa N."/>
        </authorList>
    </citation>
    <scope>NUCLEOTIDE SEQUENCE [LARGE SCALE GENOMIC DNA]</scope>
    <source>
        <strain evidence="2 3">NBRC 108608</strain>
    </source>
</reference>